<sequence>MLVKHQYLGIAGFLIGSNGHDGFFIIGNRIVFTFCPFFIELNGREQVLYLLLHLIQIKVSYDDDALEVSTIPLMVIGSYLFRLEVVDHVNATDRHPIGIFTVGVHFREQLIP</sequence>
<organism evidence="1">
    <name type="scientific">bioreactor metagenome</name>
    <dbReference type="NCBI Taxonomy" id="1076179"/>
    <lineage>
        <taxon>unclassified sequences</taxon>
        <taxon>metagenomes</taxon>
        <taxon>ecological metagenomes</taxon>
    </lineage>
</organism>
<name>A0A645FH39_9ZZZZ</name>
<gene>
    <name evidence="1" type="ORF">SDC9_161032</name>
</gene>
<protein>
    <submittedName>
        <fullName evidence="1">Uncharacterized protein</fullName>
    </submittedName>
</protein>
<dbReference type="AlphaFoldDB" id="A0A645FH39"/>
<accession>A0A645FH39</accession>
<reference evidence="1" key="1">
    <citation type="submission" date="2019-08" db="EMBL/GenBank/DDBJ databases">
        <authorList>
            <person name="Kucharzyk K."/>
            <person name="Murdoch R.W."/>
            <person name="Higgins S."/>
            <person name="Loffler F."/>
        </authorList>
    </citation>
    <scope>NUCLEOTIDE SEQUENCE</scope>
</reference>
<proteinExistence type="predicted"/>
<evidence type="ECO:0000313" key="1">
    <source>
        <dbReference type="EMBL" id="MPN13708.1"/>
    </source>
</evidence>
<comment type="caution">
    <text evidence="1">The sequence shown here is derived from an EMBL/GenBank/DDBJ whole genome shotgun (WGS) entry which is preliminary data.</text>
</comment>
<dbReference type="EMBL" id="VSSQ01060245">
    <property type="protein sequence ID" value="MPN13708.1"/>
    <property type="molecule type" value="Genomic_DNA"/>
</dbReference>